<dbReference type="NCBIfam" id="NF033573">
    <property type="entry name" value="transpos_IS200"/>
    <property type="match status" value="1"/>
</dbReference>
<comment type="caution">
    <text evidence="2">The sequence shown here is derived from an EMBL/GenBank/DDBJ whole genome shotgun (WGS) entry which is preliminary data.</text>
</comment>
<evidence type="ECO:0000313" key="3">
    <source>
        <dbReference type="Proteomes" id="UP001193081"/>
    </source>
</evidence>
<evidence type="ECO:0000313" key="2">
    <source>
        <dbReference type="EMBL" id="MBP1465251.1"/>
    </source>
</evidence>
<dbReference type="SUPFAM" id="SSF143422">
    <property type="entry name" value="Transposase IS200-like"/>
    <property type="match status" value="1"/>
</dbReference>
<dbReference type="EMBL" id="SIJK02000007">
    <property type="protein sequence ID" value="MBP1465251.1"/>
    <property type="molecule type" value="Genomic_DNA"/>
</dbReference>
<feature type="domain" description="Transposase IS200-like" evidence="1">
    <location>
        <begin position="10"/>
        <end position="126"/>
    </location>
</feature>
<dbReference type="InterPro" id="IPR036515">
    <property type="entry name" value="Transposase_17_sf"/>
</dbReference>
<sequence>MEYQRDEHRVHLILYHLVWTPKRRKAVLKDAIAVDCRRLIEQKCAEQGWEIVELAIQPDHIHLFVRVWPSVSAADVVKAVKGLTSHELRERYAVLRKLPSLWTRSSFAATVGNVANETVQRYIAAQKGL</sequence>
<dbReference type="InterPro" id="IPR002686">
    <property type="entry name" value="Transposase_17"/>
</dbReference>
<organism evidence="2 3">
    <name type="scientific">Candidatus Chloroploca mongolica</name>
    <dbReference type="NCBI Taxonomy" id="2528176"/>
    <lineage>
        <taxon>Bacteria</taxon>
        <taxon>Bacillati</taxon>
        <taxon>Chloroflexota</taxon>
        <taxon>Chloroflexia</taxon>
        <taxon>Chloroflexales</taxon>
        <taxon>Chloroflexineae</taxon>
        <taxon>Oscillochloridaceae</taxon>
        <taxon>Candidatus Chloroploca</taxon>
    </lineage>
</organism>
<accession>A0ABS4D744</accession>
<protein>
    <submittedName>
        <fullName evidence="2">IS200/IS605 family transposase</fullName>
    </submittedName>
</protein>
<dbReference type="PANTHER" id="PTHR33360">
    <property type="entry name" value="TRANSPOSASE FOR INSERTION SEQUENCE ELEMENT IS200"/>
    <property type="match status" value="1"/>
</dbReference>
<dbReference type="SMART" id="SM01321">
    <property type="entry name" value="Y1_Tnp"/>
    <property type="match status" value="1"/>
</dbReference>
<dbReference type="Proteomes" id="UP001193081">
    <property type="component" value="Unassembled WGS sequence"/>
</dbReference>
<dbReference type="Pfam" id="PF01797">
    <property type="entry name" value="Y1_Tnp"/>
    <property type="match status" value="1"/>
</dbReference>
<gene>
    <name evidence="2" type="primary">tnpA</name>
    <name evidence="2" type="ORF">EYB53_005980</name>
</gene>
<evidence type="ECO:0000259" key="1">
    <source>
        <dbReference type="SMART" id="SM01321"/>
    </source>
</evidence>
<dbReference type="Gene3D" id="3.30.70.1290">
    <property type="entry name" value="Transposase IS200-like"/>
    <property type="match status" value="1"/>
</dbReference>
<dbReference type="PANTHER" id="PTHR33360:SF2">
    <property type="entry name" value="TRANSPOSASE FOR INSERTION SEQUENCE ELEMENT IS200"/>
    <property type="match status" value="1"/>
</dbReference>
<keyword evidence="3" id="KW-1185">Reference proteome</keyword>
<dbReference type="RefSeq" id="WP_135477292.1">
    <property type="nucleotide sequence ID" value="NZ_SIJK02000007.1"/>
</dbReference>
<name>A0ABS4D744_9CHLR</name>
<reference evidence="2 3" key="1">
    <citation type="submission" date="2021-03" db="EMBL/GenBank/DDBJ databases">
        <authorList>
            <person name="Grouzdev D.S."/>
        </authorList>
    </citation>
    <scope>NUCLEOTIDE SEQUENCE [LARGE SCALE GENOMIC DNA]</scope>
    <source>
        <strain evidence="2 3">M50-1</strain>
    </source>
</reference>
<proteinExistence type="predicted"/>